<evidence type="ECO:0000313" key="3">
    <source>
        <dbReference type="Proteomes" id="UP001465755"/>
    </source>
</evidence>
<dbReference type="EMBL" id="JALJOQ010000223">
    <property type="protein sequence ID" value="KAK9788592.1"/>
    <property type="molecule type" value="Genomic_DNA"/>
</dbReference>
<accession>A0AAW1NNZ4</accession>
<sequence length="180" mass="19787">MQLDADECTSGEQLQIQDSSHPSTSGGREEFKVHSLPIAYKQYLELLSGVVLPKPPTAVKLIEGEIRAAMTLLTLMSAAEQASQKLYGRGVLEEFTIFFWADDLMLAEGFEARHAKRVCDTPTPDLYPPLVGKLKTAVKDWKKFLAALKANPHALKLTDRNGSAKITLGVIARPFCELCA</sequence>
<dbReference type="AlphaFoldDB" id="A0AAW1NNZ4"/>
<name>A0AAW1NNZ4_9CHLO</name>
<feature type="compositionally biased region" description="Polar residues" evidence="1">
    <location>
        <begin position="10"/>
        <end position="26"/>
    </location>
</feature>
<protein>
    <recommendedName>
        <fullName evidence="4">Reverse transcriptase</fullName>
    </recommendedName>
</protein>
<keyword evidence="3" id="KW-1185">Reference proteome</keyword>
<proteinExistence type="predicted"/>
<reference evidence="2 3" key="1">
    <citation type="journal article" date="2024" name="Nat. Commun.">
        <title>Phylogenomics reveals the evolutionary origins of lichenization in chlorophyte algae.</title>
        <authorList>
            <person name="Puginier C."/>
            <person name="Libourel C."/>
            <person name="Otte J."/>
            <person name="Skaloud P."/>
            <person name="Haon M."/>
            <person name="Grisel S."/>
            <person name="Petersen M."/>
            <person name="Berrin J.G."/>
            <person name="Delaux P.M."/>
            <person name="Dal Grande F."/>
            <person name="Keller J."/>
        </authorList>
    </citation>
    <scope>NUCLEOTIDE SEQUENCE [LARGE SCALE GENOMIC DNA]</scope>
    <source>
        <strain evidence="2 3">SAG 2036</strain>
    </source>
</reference>
<evidence type="ECO:0000313" key="2">
    <source>
        <dbReference type="EMBL" id="KAK9788592.1"/>
    </source>
</evidence>
<evidence type="ECO:0008006" key="4">
    <source>
        <dbReference type="Google" id="ProtNLM"/>
    </source>
</evidence>
<organism evidence="2 3">
    <name type="scientific">Symbiochloris irregularis</name>
    <dbReference type="NCBI Taxonomy" id="706552"/>
    <lineage>
        <taxon>Eukaryota</taxon>
        <taxon>Viridiplantae</taxon>
        <taxon>Chlorophyta</taxon>
        <taxon>core chlorophytes</taxon>
        <taxon>Trebouxiophyceae</taxon>
        <taxon>Trebouxiales</taxon>
        <taxon>Trebouxiaceae</taxon>
        <taxon>Symbiochloris</taxon>
    </lineage>
</organism>
<comment type="caution">
    <text evidence="2">The sequence shown here is derived from an EMBL/GenBank/DDBJ whole genome shotgun (WGS) entry which is preliminary data.</text>
</comment>
<feature type="region of interest" description="Disordered" evidence="1">
    <location>
        <begin position="1"/>
        <end position="29"/>
    </location>
</feature>
<gene>
    <name evidence="2" type="ORF">WJX73_006200</name>
</gene>
<evidence type="ECO:0000256" key="1">
    <source>
        <dbReference type="SAM" id="MobiDB-lite"/>
    </source>
</evidence>
<dbReference type="Proteomes" id="UP001465755">
    <property type="component" value="Unassembled WGS sequence"/>
</dbReference>